<dbReference type="AlphaFoldDB" id="A0A9N9WQ96"/>
<keyword evidence="1" id="KW-0472">Membrane</keyword>
<protein>
    <submittedName>
        <fullName evidence="2">Uncharacterized protein</fullName>
    </submittedName>
</protein>
<sequence length="173" mass="18810">MVTVNSCCCFSVETGGLILGWIGIIGNAIGGLFLLAMLAGYNALTCEDILQNEQFQEAFPDWTMENCQFLKTIILVGIIVGIVSNLIAFIIYVMLVRGIKTRNPGKIIPAVVINGIGVTIIILGNLFTFSLKGLFSAVIGGAIGIYFFLVLYTVYVNIKSEKRRSYSAQYAHA</sequence>
<gene>
    <name evidence="2" type="ORF">CHIRRI_LOCUS3780</name>
</gene>
<evidence type="ECO:0000313" key="3">
    <source>
        <dbReference type="Proteomes" id="UP001153620"/>
    </source>
</evidence>
<accession>A0A9N9WQ96</accession>
<evidence type="ECO:0000256" key="1">
    <source>
        <dbReference type="SAM" id="Phobius"/>
    </source>
</evidence>
<reference evidence="2" key="1">
    <citation type="submission" date="2022-01" db="EMBL/GenBank/DDBJ databases">
        <authorList>
            <person name="King R."/>
        </authorList>
    </citation>
    <scope>NUCLEOTIDE SEQUENCE</scope>
</reference>
<feature type="transmembrane region" description="Helical" evidence="1">
    <location>
        <begin position="18"/>
        <end position="41"/>
    </location>
</feature>
<organism evidence="2 3">
    <name type="scientific">Chironomus riparius</name>
    <dbReference type="NCBI Taxonomy" id="315576"/>
    <lineage>
        <taxon>Eukaryota</taxon>
        <taxon>Metazoa</taxon>
        <taxon>Ecdysozoa</taxon>
        <taxon>Arthropoda</taxon>
        <taxon>Hexapoda</taxon>
        <taxon>Insecta</taxon>
        <taxon>Pterygota</taxon>
        <taxon>Neoptera</taxon>
        <taxon>Endopterygota</taxon>
        <taxon>Diptera</taxon>
        <taxon>Nematocera</taxon>
        <taxon>Chironomoidea</taxon>
        <taxon>Chironomidae</taxon>
        <taxon>Chironominae</taxon>
        <taxon>Chironomus</taxon>
    </lineage>
</organism>
<evidence type="ECO:0000313" key="2">
    <source>
        <dbReference type="EMBL" id="CAG9800842.1"/>
    </source>
</evidence>
<name>A0A9N9WQ96_9DIPT</name>
<keyword evidence="3" id="KW-1185">Reference proteome</keyword>
<keyword evidence="1" id="KW-1133">Transmembrane helix</keyword>
<dbReference type="Proteomes" id="UP001153620">
    <property type="component" value="Chromosome 1"/>
</dbReference>
<feature type="transmembrane region" description="Helical" evidence="1">
    <location>
        <begin position="73"/>
        <end position="95"/>
    </location>
</feature>
<reference evidence="2" key="2">
    <citation type="submission" date="2022-10" db="EMBL/GenBank/DDBJ databases">
        <authorList>
            <consortium name="ENA_rothamsted_submissions"/>
            <consortium name="culmorum"/>
            <person name="King R."/>
        </authorList>
    </citation>
    <scope>NUCLEOTIDE SEQUENCE</scope>
</reference>
<feature type="transmembrane region" description="Helical" evidence="1">
    <location>
        <begin position="133"/>
        <end position="155"/>
    </location>
</feature>
<keyword evidence="1" id="KW-0812">Transmembrane</keyword>
<feature type="transmembrane region" description="Helical" evidence="1">
    <location>
        <begin position="107"/>
        <end position="127"/>
    </location>
</feature>
<proteinExistence type="predicted"/>
<dbReference type="EMBL" id="OU895877">
    <property type="protein sequence ID" value="CAG9800842.1"/>
    <property type="molecule type" value="Genomic_DNA"/>
</dbReference>